<evidence type="ECO:0000256" key="2">
    <source>
        <dbReference type="ARBA" id="ARBA00022692"/>
    </source>
</evidence>
<dbReference type="eggNOG" id="KOG0236">
    <property type="taxonomic scope" value="Eukaryota"/>
</dbReference>
<feature type="transmembrane region" description="Helical" evidence="5">
    <location>
        <begin position="324"/>
        <end position="344"/>
    </location>
</feature>
<dbReference type="NCBIfam" id="TIGR00815">
    <property type="entry name" value="sulP"/>
    <property type="match status" value="1"/>
</dbReference>
<dbReference type="InterPro" id="IPR002645">
    <property type="entry name" value="STAS_dom"/>
</dbReference>
<evidence type="ECO:0000256" key="4">
    <source>
        <dbReference type="ARBA" id="ARBA00023136"/>
    </source>
</evidence>
<comment type="subcellular location">
    <subcellularLocation>
        <location evidence="1">Membrane</location>
        <topology evidence="1">Multi-pass membrane protein</topology>
    </subcellularLocation>
</comment>
<keyword evidence="8" id="KW-1185">Reference proteome</keyword>
<evidence type="ECO:0000256" key="1">
    <source>
        <dbReference type="ARBA" id="ARBA00004141"/>
    </source>
</evidence>
<dbReference type="CDD" id="cd07042">
    <property type="entry name" value="STAS_SulP_like_sulfate_transporter"/>
    <property type="match status" value="1"/>
</dbReference>
<dbReference type="GeneTree" id="ENSGT01150000286920"/>
<keyword evidence="4 5" id="KW-0472">Membrane</keyword>
<evidence type="ECO:0000259" key="6">
    <source>
        <dbReference type="PROSITE" id="PS50801"/>
    </source>
</evidence>
<dbReference type="InterPro" id="IPR011547">
    <property type="entry name" value="SLC26A/SulP_dom"/>
</dbReference>
<dbReference type="InterPro" id="IPR001902">
    <property type="entry name" value="SLC26A/SulP_fam"/>
</dbReference>
<feature type="transmembrane region" description="Helical" evidence="5">
    <location>
        <begin position="247"/>
        <end position="270"/>
    </location>
</feature>
<proteinExistence type="predicted"/>
<dbReference type="Proteomes" id="UP000007875">
    <property type="component" value="Unassembled WGS sequence"/>
</dbReference>
<feature type="transmembrane region" description="Helical" evidence="5">
    <location>
        <begin position="382"/>
        <end position="413"/>
    </location>
</feature>
<feature type="transmembrane region" description="Helical" evidence="5">
    <location>
        <begin position="88"/>
        <end position="108"/>
    </location>
</feature>
<dbReference type="AlphaFoldDB" id="H2Z8K1"/>
<dbReference type="STRING" id="51511.ENSCSAVP00000013913"/>
<organism evidence="7 8">
    <name type="scientific">Ciona savignyi</name>
    <name type="common">Pacific transparent sea squirt</name>
    <dbReference type="NCBI Taxonomy" id="51511"/>
    <lineage>
        <taxon>Eukaryota</taxon>
        <taxon>Metazoa</taxon>
        <taxon>Chordata</taxon>
        <taxon>Tunicata</taxon>
        <taxon>Ascidiacea</taxon>
        <taxon>Phlebobranchia</taxon>
        <taxon>Cionidae</taxon>
        <taxon>Ciona</taxon>
    </lineage>
</organism>
<dbReference type="InParanoid" id="H2Z8K1"/>
<reference evidence="7" key="2">
    <citation type="submission" date="2025-08" db="UniProtKB">
        <authorList>
            <consortium name="Ensembl"/>
        </authorList>
    </citation>
    <scope>IDENTIFICATION</scope>
</reference>
<name>H2Z8K1_CIOSA</name>
<dbReference type="SUPFAM" id="SSF52091">
    <property type="entry name" value="SpoIIaa-like"/>
    <property type="match status" value="1"/>
</dbReference>
<feature type="transmembrane region" description="Helical" evidence="5">
    <location>
        <begin position="171"/>
        <end position="190"/>
    </location>
</feature>
<evidence type="ECO:0000256" key="5">
    <source>
        <dbReference type="SAM" id="Phobius"/>
    </source>
</evidence>
<dbReference type="InterPro" id="IPR018045">
    <property type="entry name" value="S04_transporter_CS"/>
</dbReference>
<evidence type="ECO:0000256" key="3">
    <source>
        <dbReference type="ARBA" id="ARBA00022989"/>
    </source>
</evidence>
<reference evidence="7" key="3">
    <citation type="submission" date="2025-09" db="UniProtKB">
        <authorList>
            <consortium name="Ensembl"/>
        </authorList>
    </citation>
    <scope>IDENTIFICATION</scope>
</reference>
<sequence>MAFSLLAGLPPVYGLYTSFYTVLLYTFMGTSRHISVGTFAVTSLLTQTVVVRFVPESIPVLNETTGMAIGGGNETFVGGISEIEIRKVGVASALMFLMGIFQFVFGIFRFGFITNYLSAPLIQAFTTGAALQVVTSQTPSILGIKITSATAIPVFFRNWIEIFKQLPNTHIPTLIISIVCIIVLVAGREINLRFKDKMKIPIPTEVIVVIIAIIASTFGLFQENFNVSVVGPIPRGLPAPVLPDFSILGSIIGDAFAVAVVGFAISISLAKMYAQKYGYQIDSNQELIAYGVSNFVPSFFQSFPNAAALARCVIQENTGGNTQIVGLISVIIVLITILVLGPVFQPLPRAVLGCIIVVGLVGILQQLSLLKPTFKTSKIDCLVWVVTLLSVLLLGVDIGLLAGVVFSMLTIIFRTQRPRCEVLGNIAGTDVYRNCKGYASAQPHHGIVIFKFHSVLYYANRDYFREKLFTAIGFDPDILNHERKKEAERSAAQSSDSSCCFIMPVKKPLKSPNIDIELDCSRSSVTPNEQESNITAVHSVRPKLFHTLIIDCSSFSFIDLVGIKTLHSLCKSFSEVDVDMLLVNLSNHVKESLIAGSYFDLAGENSEFPTIHDAVLHA</sequence>
<evidence type="ECO:0000313" key="7">
    <source>
        <dbReference type="Ensembl" id="ENSCSAVP00000013913.1"/>
    </source>
</evidence>
<dbReference type="Pfam" id="PF01740">
    <property type="entry name" value="STAS"/>
    <property type="match status" value="1"/>
</dbReference>
<dbReference type="GO" id="GO:0008271">
    <property type="term" value="F:secondary active sulfate transmembrane transporter activity"/>
    <property type="evidence" value="ECO:0007669"/>
    <property type="project" value="InterPro"/>
</dbReference>
<keyword evidence="3 5" id="KW-1133">Transmembrane helix</keyword>
<feature type="transmembrane region" description="Helical" evidence="5">
    <location>
        <begin position="350"/>
        <end position="370"/>
    </location>
</feature>
<keyword evidence="2 5" id="KW-0812">Transmembrane</keyword>
<feature type="domain" description="STAS" evidence="6">
    <location>
        <begin position="437"/>
        <end position="618"/>
    </location>
</feature>
<feature type="transmembrane region" description="Helical" evidence="5">
    <location>
        <begin position="202"/>
        <end position="221"/>
    </location>
</feature>
<protein>
    <recommendedName>
        <fullName evidence="6">STAS domain-containing protein</fullName>
    </recommendedName>
</protein>
<dbReference type="PROSITE" id="PS01130">
    <property type="entry name" value="SLC26A"/>
    <property type="match status" value="1"/>
</dbReference>
<dbReference type="Gene3D" id="3.30.750.24">
    <property type="entry name" value="STAS domain"/>
    <property type="match status" value="1"/>
</dbReference>
<feature type="transmembrane region" description="Helical" evidence="5">
    <location>
        <begin position="33"/>
        <end position="54"/>
    </location>
</feature>
<dbReference type="OMA" id="EFPTIHD"/>
<dbReference type="Pfam" id="PF00916">
    <property type="entry name" value="Sulfate_transp"/>
    <property type="match status" value="1"/>
</dbReference>
<reference evidence="8" key="1">
    <citation type="submission" date="2003-08" db="EMBL/GenBank/DDBJ databases">
        <authorList>
            <person name="Birren B."/>
            <person name="Nusbaum C."/>
            <person name="Abebe A."/>
            <person name="Abouelleil A."/>
            <person name="Adekoya E."/>
            <person name="Ait-zahra M."/>
            <person name="Allen N."/>
            <person name="Allen T."/>
            <person name="An P."/>
            <person name="Anderson M."/>
            <person name="Anderson S."/>
            <person name="Arachchi H."/>
            <person name="Armbruster J."/>
            <person name="Bachantsang P."/>
            <person name="Baldwin J."/>
            <person name="Barry A."/>
            <person name="Bayul T."/>
            <person name="Blitshsteyn B."/>
            <person name="Bloom T."/>
            <person name="Blye J."/>
            <person name="Boguslavskiy L."/>
            <person name="Borowsky M."/>
            <person name="Boukhgalter B."/>
            <person name="Brunache A."/>
            <person name="Butler J."/>
            <person name="Calixte N."/>
            <person name="Calvo S."/>
            <person name="Camarata J."/>
            <person name="Campo K."/>
            <person name="Chang J."/>
            <person name="Cheshatsang Y."/>
            <person name="Citroen M."/>
            <person name="Collymore A."/>
            <person name="Considine T."/>
            <person name="Cook A."/>
            <person name="Cooke P."/>
            <person name="Corum B."/>
            <person name="Cuomo C."/>
            <person name="David R."/>
            <person name="Dawoe T."/>
            <person name="Degray S."/>
            <person name="Dodge S."/>
            <person name="Dooley K."/>
            <person name="Dorje P."/>
            <person name="Dorjee K."/>
            <person name="Dorris L."/>
            <person name="Duffey N."/>
            <person name="Dupes A."/>
            <person name="Elkins T."/>
            <person name="Engels R."/>
            <person name="Erickson J."/>
            <person name="Farina A."/>
            <person name="Faro S."/>
            <person name="Ferreira P."/>
            <person name="Fischer H."/>
            <person name="Fitzgerald M."/>
            <person name="Foley K."/>
            <person name="Gage D."/>
            <person name="Galagan J."/>
            <person name="Gearin G."/>
            <person name="Gnerre S."/>
            <person name="Gnirke A."/>
            <person name="Goyette A."/>
            <person name="Graham J."/>
            <person name="Grandbois E."/>
            <person name="Gyaltsen K."/>
            <person name="Hafez N."/>
            <person name="Hagopian D."/>
            <person name="Hagos B."/>
            <person name="Hall J."/>
            <person name="Hatcher B."/>
            <person name="Heller A."/>
            <person name="Higgins H."/>
            <person name="Honan T."/>
            <person name="Horn A."/>
            <person name="Houde N."/>
            <person name="Hughes L."/>
            <person name="Hulme W."/>
            <person name="Husby E."/>
            <person name="Iliev I."/>
            <person name="Jaffe D."/>
            <person name="Jones C."/>
            <person name="Kamal M."/>
            <person name="Kamat A."/>
            <person name="Kamvysselis M."/>
            <person name="Karlsson E."/>
            <person name="Kells C."/>
            <person name="Kieu A."/>
            <person name="Kisner P."/>
            <person name="Kodira C."/>
            <person name="Kulbokas E."/>
            <person name="Labutti K."/>
            <person name="Lama D."/>
            <person name="Landers T."/>
            <person name="Leger J."/>
            <person name="Levine S."/>
            <person name="Lewis D."/>
            <person name="Lewis T."/>
            <person name="Lindblad-toh K."/>
            <person name="Liu X."/>
            <person name="Lokyitsang T."/>
            <person name="Lokyitsang Y."/>
            <person name="Lucien O."/>
            <person name="Lui A."/>
            <person name="Ma L.J."/>
            <person name="Mabbitt R."/>
            <person name="Macdonald J."/>
            <person name="Maclean C."/>
            <person name="Major J."/>
            <person name="Manning J."/>
            <person name="Marabella R."/>
            <person name="Maru K."/>
            <person name="Matthews C."/>
            <person name="Mauceli E."/>
            <person name="Mccarthy M."/>
            <person name="Mcdonough S."/>
            <person name="Mcghee T."/>
            <person name="Meldrim J."/>
            <person name="Meneus L."/>
            <person name="Mesirov J."/>
            <person name="Mihalev A."/>
            <person name="Mihova T."/>
            <person name="Mikkelsen T."/>
            <person name="Mlenga V."/>
            <person name="Moru K."/>
            <person name="Mozes J."/>
            <person name="Mulrain L."/>
            <person name="Munson G."/>
            <person name="Naylor J."/>
            <person name="Newes C."/>
            <person name="Nguyen C."/>
            <person name="Nguyen N."/>
            <person name="Nguyen T."/>
            <person name="Nicol R."/>
            <person name="Nielsen C."/>
            <person name="Nizzari M."/>
            <person name="Norbu C."/>
            <person name="Norbu N."/>
            <person name="O'donnell P."/>
            <person name="Okoawo O."/>
            <person name="O'leary S."/>
            <person name="Omotosho B."/>
            <person name="O'neill K."/>
            <person name="Osman S."/>
            <person name="Parker S."/>
            <person name="Perrin D."/>
            <person name="Phunkhang P."/>
            <person name="Piqani B."/>
            <person name="Purcell S."/>
            <person name="Rachupka T."/>
            <person name="Ramasamy U."/>
            <person name="Rameau R."/>
            <person name="Ray V."/>
            <person name="Raymond C."/>
            <person name="Retta R."/>
            <person name="Richardson S."/>
            <person name="Rise C."/>
            <person name="Rodriguez J."/>
            <person name="Rogers J."/>
            <person name="Rogov P."/>
            <person name="Rutman M."/>
            <person name="Schupbach R."/>
            <person name="Seaman C."/>
            <person name="Settipalli S."/>
            <person name="Sharpe T."/>
            <person name="Sheridan J."/>
            <person name="Sherpa N."/>
            <person name="Shi J."/>
            <person name="Smirnov S."/>
            <person name="Smith C."/>
            <person name="Sougnez C."/>
            <person name="Spencer B."/>
            <person name="Stalker J."/>
            <person name="Stange-thomann N."/>
            <person name="Stavropoulos S."/>
            <person name="Stetson K."/>
            <person name="Stone C."/>
            <person name="Stone S."/>
            <person name="Stubbs M."/>
            <person name="Talamas J."/>
            <person name="Tchuinga P."/>
            <person name="Tenzing P."/>
            <person name="Tesfaye S."/>
            <person name="Theodore J."/>
            <person name="Thoulutsang Y."/>
            <person name="Topham K."/>
            <person name="Towey S."/>
            <person name="Tsamla T."/>
            <person name="Tsomo N."/>
            <person name="Vallee D."/>
            <person name="Vassiliev H."/>
            <person name="Venkataraman V."/>
            <person name="Vinson J."/>
            <person name="Vo A."/>
            <person name="Wade C."/>
            <person name="Wang S."/>
            <person name="Wangchuk T."/>
            <person name="Wangdi T."/>
            <person name="Whittaker C."/>
            <person name="Wilkinson J."/>
            <person name="Wu Y."/>
            <person name="Wyman D."/>
            <person name="Yadav S."/>
            <person name="Yang S."/>
            <person name="Yang X."/>
            <person name="Yeager S."/>
            <person name="Yee E."/>
            <person name="Young G."/>
            <person name="Zainoun J."/>
            <person name="Zembeck L."/>
            <person name="Zimmer A."/>
            <person name="Zody M."/>
            <person name="Lander E."/>
        </authorList>
    </citation>
    <scope>NUCLEOTIDE SEQUENCE [LARGE SCALE GENOMIC DNA]</scope>
</reference>
<evidence type="ECO:0000313" key="8">
    <source>
        <dbReference type="Proteomes" id="UP000007875"/>
    </source>
</evidence>
<dbReference type="GO" id="GO:0016020">
    <property type="term" value="C:membrane"/>
    <property type="evidence" value="ECO:0007669"/>
    <property type="project" value="UniProtKB-SubCell"/>
</dbReference>
<dbReference type="Ensembl" id="ENSCSAVT00000014073.1">
    <property type="protein sequence ID" value="ENSCSAVP00000013913.1"/>
    <property type="gene ID" value="ENSCSAVG00000008157.1"/>
</dbReference>
<accession>H2Z8K1</accession>
<dbReference type="PANTHER" id="PTHR11814">
    <property type="entry name" value="SULFATE TRANSPORTER"/>
    <property type="match status" value="1"/>
</dbReference>
<dbReference type="InterPro" id="IPR036513">
    <property type="entry name" value="STAS_dom_sf"/>
</dbReference>
<dbReference type="HOGENOM" id="CLU_003182_9_4_1"/>
<dbReference type="PROSITE" id="PS50801">
    <property type="entry name" value="STAS"/>
    <property type="match status" value="1"/>
</dbReference>